<evidence type="ECO:0000256" key="13">
    <source>
        <dbReference type="ARBA" id="ARBA00053801"/>
    </source>
</evidence>
<dbReference type="PANTHER" id="PTHR46105:SF22">
    <property type="entry name" value="ZINC FINGER AND BTB DOMAIN CONTAINING 45"/>
    <property type="match status" value="1"/>
</dbReference>
<feature type="compositionally biased region" description="Low complexity" evidence="18">
    <location>
        <begin position="143"/>
        <end position="157"/>
    </location>
</feature>
<dbReference type="Gene3D" id="3.30.160.60">
    <property type="entry name" value="Classic Zinc Finger"/>
    <property type="match status" value="4"/>
</dbReference>
<keyword evidence="11" id="KW-0804">Transcription</keyword>
<dbReference type="SUPFAM" id="SSF57667">
    <property type="entry name" value="beta-beta-alpha zinc fingers"/>
    <property type="match status" value="2"/>
</dbReference>
<feature type="compositionally biased region" description="Low complexity" evidence="18">
    <location>
        <begin position="358"/>
        <end position="367"/>
    </location>
</feature>
<keyword evidence="9" id="KW-0805">Transcription regulation</keyword>
<evidence type="ECO:0000256" key="5">
    <source>
        <dbReference type="ARBA" id="ARBA00022737"/>
    </source>
</evidence>
<dbReference type="Ensembl" id="ENSSFAT00005023387.1">
    <property type="protein sequence ID" value="ENSSFAP00005022453.1"/>
    <property type="gene ID" value="ENSSFAG00005011663.1"/>
</dbReference>
<evidence type="ECO:0000256" key="1">
    <source>
        <dbReference type="ARBA" id="ARBA00004123"/>
    </source>
</evidence>
<dbReference type="OrthoDB" id="6077919at2759"/>
<sequence length="680" mass="74033">MTERIHNINLHNFSNSVLETLNEQRNRGHFCDVTVRIHGSMLRAHRCVLAAGSPFFQDKLLLGYSDIEIPSVVSVQSIQKLIDFMYSGILRVSQSEALQILTAASILQIKTVIDECTRIVSQNVGLAGPGGFPVIPGDSGQETPRGTPESGTSGPSSDAESGYMQATSQQSIDRTYTSLYTYPGLSVHNGTRERPLYINPLTPNYDPTLSTQKDQQSQDPPWMNRIQERSQPVDRFITTAESTHCRKQPRPVRIQTGGMQIKQETEDEYNCYGNMADCPDDTDNTEGVESESKVESFDSGVSSSISTEPDTMEQQPYLPGFGRDGGGDGQPGEGAPVQIEVNDSSPEQVHDAEDGDTSHSTSDSSMMQPLSNSVKLSPMSQYIRQAESHTSNLRMQHTVTSNSQVLGSAGSNFLPALFPTQPTRDHKPFSYLTGQQQPQFVAVPPPAMPPFPNTMLVPQAPAQQQQPAGGLGSGEKKPYECTLCSKTFTAKQNYVKHMFVHTGEKPHQCSICWRSFSLKDYLIKHMVTHTGVRAYQCSICNKRFTQKSSLNVHMRLHRGEKSYECYICKKKFSHKTLLERHMALHSTASTITGLSGSAGAPGPVSIPMTMAVPEPGAGVVALAMPVSGGAGVGAGVGTGVGVAAEASCQEGTTYVCSVCPAKFDQMEHFNDHMRMHVSDG</sequence>
<keyword evidence="12" id="KW-0539">Nucleus</keyword>
<dbReference type="AlphaFoldDB" id="A0A672GUS5"/>
<keyword evidence="2" id="KW-1017">Isopeptide bond</keyword>
<comment type="subcellular location">
    <subcellularLocation>
        <location evidence="1">Nucleus</location>
    </subcellularLocation>
</comment>
<dbReference type="RefSeq" id="XP_029956388.1">
    <property type="nucleotide sequence ID" value="XM_030100528.1"/>
</dbReference>
<evidence type="ECO:0000256" key="16">
    <source>
        <dbReference type="ARBA" id="ARBA00079204"/>
    </source>
</evidence>
<keyword evidence="6 17" id="KW-0863">Zinc-finger</keyword>
<dbReference type="InterPro" id="IPR011333">
    <property type="entry name" value="SKP1/BTB/POZ_sf"/>
</dbReference>
<feature type="domain" description="C2H2-type" evidence="20">
    <location>
        <begin position="654"/>
        <end position="680"/>
    </location>
</feature>
<dbReference type="FunFam" id="3.30.160.60:FF:000315">
    <property type="entry name" value="Zinc finger and BTB domain-containing protein 20"/>
    <property type="match status" value="1"/>
</dbReference>
<keyword evidence="8" id="KW-0832">Ubl conjugation</keyword>
<evidence type="ECO:0000256" key="2">
    <source>
        <dbReference type="ARBA" id="ARBA00022499"/>
    </source>
</evidence>
<evidence type="ECO:0000256" key="14">
    <source>
        <dbReference type="ARBA" id="ARBA00066036"/>
    </source>
</evidence>
<feature type="region of interest" description="Disordered" evidence="18">
    <location>
        <begin position="131"/>
        <end position="170"/>
    </location>
</feature>
<dbReference type="SUPFAM" id="SSF54695">
    <property type="entry name" value="POZ domain"/>
    <property type="match status" value="1"/>
</dbReference>
<dbReference type="FunFam" id="3.30.160.60:FF:001498">
    <property type="entry name" value="Zinc finger protein 404"/>
    <property type="match status" value="1"/>
</dbReference>
<reference evidence="21" key="2">
    <citation type="submission" date="2025-08" db="UniProtKB">
        <authorList>
            <consortium name="Ensembl"/>
        </authorList>
    </citation>
    <scope>IDENTIFICATION</scope>
</reference>
<comment type="subunit">
    <text evidence="14">Can homodimerize. Binds to DNA.</text>
</comment>
<evidence type="ECO:0000256" key="9">
    <source>
        <dbReference type="ARBA" id="ARBA00023015"/>
    </source>
</evidence>
<name>A0A672GUS5_SALFA</name>
<keyword evidence="10" id="KW-0238">DNA-binding</keyword>
<feature type="domain" description="BTB" evidence="19">
    <location>
        <begin position="31"/>
        <end position="94"/>
    </location>
</feature>
<reference evidence="21" key="1">
    <citation type="submission" date="2019-06" db="EMBL/GenBank/DDBJ databases">
        <authorList>
            <consortium name="Wellcome Sanger Institute Data Sharing"/>
        </authorList>
    </citation>
    <scope>NUCLEOTIDE SEQUENCE [LARGE SCALE GENOMIC DNA]</scope>
</reference>
<keyword evidence="4" id="KW-0479">Metal-binding</keyword>
<dbReference type="InterPro" id="IPR000210">
    <property type="entry name" value="BTB/POZ_dom"/>
</dbReference>
<evidence type="ECO:0000256" key="12">
    <source>
        <dbReference type="ARBA" id="ARBA00023242"/>
    </source>
</evidence>
<evidence type="ECO:0000256" key="18">
    <source>
        <dbReference type="SAM" id="MobiDB-lite"/>
    </source>
</evidence>
<dbReference type="PROSITE" id="PS00028">
    <property type="entry name" value="ZINC_FINGER_C2H2_1"/>
    <property type="match status" value="5"/>
</dbReference>
<dbReference type="Gene3D" id="3.30.710.10">
    <property type="entry name" value="Potassium Channel Kv1.1, Chain A"/>
    <property type="match status" value="1"/>
</dbReference>
<accession>A0A672GUS5</accession>
<evidence type="ECO:0000259" key="19">
    <source>
        <dbReference type="PROSITE" id="PS50097"/>
    </source>
</evidence>
<dbReference type="PANTHER" id="PTHR46105">
    <property type="entry name" value="AGAP004733-PA"/>
    <property type="match status" value="1"/>
</dbReference>
<feature type="compositionally biased region" description="Polar residues" evidence="18">
    <location>
        <begin position="299"/>
        <end position="314"/>
    </location>
</feature>
<evidence type="ECO:0000259" key="20">
    <source>
        <dbReference type="PROSITE" id="PS50157"/>
    </source>
</evidence>
<dbReference type="OMA" id="DEFSCYD"/>
<evidence type="ECO:0000256" key="10">
    <source>
        <dbReference type="ARBA" id="ARBA00023125"/>
    </source>
</evidence>
<evidence type="ECO:0000256" key="17">
    <source>
        <dbReference type="PROSITE-ProRule" id="PRU00042"/>
    </source>
</evidence>
<dbReference type="InParanoid" id="A0A672GUS5"/>
<comment type="function">
    <text evidence="13">May be a transcription factor that may be involved in hematopoiesis, oncogenesis, and immune responses. Plays a role in postnatal myogenesis, may be involved in the regulation of satellite cells self-renewal.</text>
</comment>
<evidence type="ECO:0000256" key="4">
    <source>
        <dbReference type="ARBA" id="ARBA00022723"/>
    </source>
</evidence>
<feature type="domain" description="C2H2-type" evidence="20">
    <location>
        <begin position="507"/>
        <end position="534"/>
    </location>
</feature>
<dbReference type="GO" id="GO:0008270">
    <property type="term" value="F:zinc ion binding"/>
    <property type="evidence" value="ECO:0007669"/>
    <property type="project" value="UniProtKB-KW"/>
</dbReference>
<dbReference type="InterPro" id="IPR013087">
    <property type="entry name" value="Znf_C2H2_type"/>
</dbReference>
<evidence type="ECO:0000256" key="6">
    <source>
        <dbReference type="ARBA" id="ARBA00022771"/>
    </source>
</evidence>
<keyword evidence="3" id="KW-0597">Phosphoprotein</keyword>
<feature type="domain" description="C2H2-type" evidence="20">
    <location>
        <begin position="479"/>
        <end position="506"/>
    </location>
</feature>
<dbReference type="PROSITE" id="PS50157">
    <property type="entry name" value="ZINC_FINGER_C2H2_2"/>
    <property type="match status" value="5"/>
</dbReference>
<feature type="domain" description="C2H2-type" evidence="20">
    <location>
        <begin position="535"/>
        <end position="562"/>
    </location>
</feature>
<dbReference type="FunFam" id="3.30.160.60:FF:000304">
    <property type="entry name" value="Zinc finger and BTB domain-containing protein 20"/>
    <property type="match status" value="1"/>
</dbReference>
<reference evidence="21" key="3">
    <citation type="submission" date="2025-09" db="UniProtKB">
        <authorList>
            <consortium name="Ensembl"/>
        </authorList>
    </citation>
    <scope>IDENTIFICATION</scope>
</reference>
<keyword evidence="7" id="KW-0862">Zinc</keyword>
<dbReference type="FunFam" id="3.30.160.60:FF:000426">
    <property type="entry name" value="Zinc finger and BTB domain-containing protein 20"/>
    <property type="match status" value="1"/>
</dbReference>
<dbReference type="Pfam" id="PF00096">
    <property type="entry name" value="zf-C2H2"/>
    <property type="match status" value="5"/>
</dbReference>
<dbReference type="Pfam" id="PF00651">
    <property type="entry name" value="BTB"/>
    <property type="match status" value="1"/>
</dbReference>
<dbReference type="FunFam" id="3.30.710.10:FF:000039">
    <property type="entry name" value="Zinc finger and BTB domain containing 20"/>
    <property type="match status" value="1"/>
</dbReference>
<protein>
    <recommendedName>
        <fullName evidence="15">Zinc finger and BTB domain-containing protein 20</fullName>
    </recommendedName>
    <alternativeName>
        <fullName evidence="16">Zinc finger protein 288</fullName>
    </alternativeName>
</protein>
<feature type="region of interest" description="Disordered" evidence="18">
    <location>
        <begin position="280"/>
        <end position="376"/>
    </location>
</feature>
<evidence type="ECO:0000256" key="7">
    <source>
        <dbReference type="ARBA" id="ARBA00022833"/>
    </source>
</evidence>
<dbReference type="SMART" id="SM00225">
    <property type="entry name" value="BTB"/>
    <property type="match status" value="1"/>
</dbReference>
<organism evidence="21 22">
    <name type="scientific">Salarias fasciatus</name>
    <name type="common">Jewelled blenny</name>
    <name type="synonym">Blennius fasciatus</name>
    <dbReference type="NCBI Taxonomy" id="181472"/>
    <lineage>
        <taxon>Eukaryota</taxon>
        <taxon>Metazoa</taxon>
        <taxon>Chordata</taxon>
        <taxon>Craniata</taxon>
        <taxon>Vertebrata</taxon>
        <taxon>Euteleostomi</taxon>
        <taxon>Actinopterygii</taxon>
        <taxon>Neopterygii</taxon>
        <taxon>Teleostei</taxon>
        <taxon>Neoteleostei</taxon>
        <taxon>Acanthomorphata</taxon>
        <taxon>Ovalentaria</taxon>
        <taxon>Blenniimorphae</taxon>
        <taxon>Blenniiformes</taxon>
        <taxon>Blennioidei</taxon>
        <taxon>Blenniidae</taxon>
        <taxon>Salariinae</taxon>
        <taxon>Salarias</taxon>
    </lineage>
</organism>
<evidence type="ECO:0000256" key="3">
    <source>
        <dbReference type="ARBA" id="ARBA00022553"/>
    </source>
</evidence>
<dbReference type="GO" id="GO:0000981">
    <property type="term" value="F:DNA-binding transcription factor activity, RNA polymerase II-specific"/>
    <property type="evidence" value="ECO:0007669"/>
    <property type="project" value="TreeGrafter"/>
</dbReference>
<dbReference type="CTD" id="26137"/>
<dbReference type="GO" id="GO:0000978">
    <property type="term" value="F:RNA polymerase II cis-regulatory region sequence-specific DNA binding"/>
    <property type="evidence" value="ECO:0007669"/>
    <property type="project" value="TreeGrafter"/>
</dbReference>
<gene>
    <name evidence="21" type="primary">zbtb20</name>
</gene>
<feature type="domain" description="C2H2-type" evidence="20">
    <location>
        <begin position="563"/>
        <end position="590"/>
    </location>
</feature>
<evidence type="ECO:0000256" key="11">
    <source>
        <dbReference type="ARBA" id="ARBA00023163"/>
    </source>
</evidence>
<evidence type="ECO:0000256" key="8">
    <source>
        <dbReference type="ARBA" id="ARBA00022843"/>
    </source>
</evidence>
<dbReference type="CDD" id="cd18208">
    <property type="entry name" value="BTB_POZ_ZBTB20_DPZF"/>
    <property type="match status" value="1"/>
</dbReference>
<evidence type="ECO:0000313" key="21">
    <source>
        <dbReference type="Ensembl" id="ENSSFAP00005022453.1"/>
    </source>
</evidence>
<dbReference type="Proteomes" id="UP000472267">
    <property type="component" value="Chromosome 10"/>
</dbReference>
<dbReference type="InterPro" id="IPR050457">
    <property type="entry name" value="ZnFinger_BTB_dom_contain"/>
</dbReference>
<dbReference type="GeneID" id="115395132"/>
<evidence type="ECO:0000256" key="15">
    <source>
        <dbReference type="ARBA" id="ARBA00071016"/>
    </source>
</evidence>
<dbReference type="InterPro" id="IPR036236">
    <property type="entry name" value="Znf_C2H2_sf"/>
</dbReference>
<evidence type="ECO:0000313" key="22">
    <source>
        <dbReference type="Proteomes" id="UP000472267"/>
    </source>
</evidence>
<dbReference type="SMART" id="SM00355">
    <property type="entry name" value="ZnF_C2H2"/>
    <property type="match status" value="5"/>
</dbReference>
<dbReference type="PROSITE" id="PS50097">
    <property type="entry name" value="BTB"/>
    <property type="match status" value="1"/>
</dbReference>
<feature type="compositionally biased region" description="Gly residues" evidence="18">
    <location>
        <begin position="322"/>
        <end position="332"/>
    </location>
</feature>
<feature type="compositionally biased region" description="Acidic residues" evidence="18">
    <location>
        <begin position="280"/>
        <end position="289"/>
    </location>
</feature>
<proteinExistence type="predicted"/>
<keyword evidence="5" id="KW-0677">Repeat</keyword>
<dbReference type="GO" id="GO:0005634">
    <property type="term" value="C:nucleus"/>
    <property type="evidence" value="ECO:0007669"/>
    <property type="project" value="UniProtKB-SubCell"/>
</dbReference>
<keyword evidence="22" id="KW-1185">Reference proteome</keyword>